<dbReference type="RefSeq" id="WP_343809758.1">
    <property type="nucleotide sequence ID" value="NZ_BAAADS010000001.1"/>
</dbReference>
<evidence type="ECO:0008006" key="4">
    <source>
        <dbReference type="Google" id="ProtNLM"/>
    </source>
</evidence>
<accession>A0ABN1FHJ3</accession>
<feature type="region of interest" description="Disordered" evidence="1">
    <location>
        <begin position="37"/>
        <end position="64"/>
    </location>
</feature>
<protein>
    <recommendedName>
        <fullName evidence="4">Small, acid-soluble spore protein gamma-type</fullName>
    </recommendedName>
</protein>
<reference evidence="2 3" key="1">
    <citation type="journal article" date="2019" name="Int. J. Syst. Evol. Microbiol.">
        <title>The Global Catalogue of Microorganisms (GCM) 10K type strain sequencing project: providing services to taxonomists for standard genome sequencing and annotation.</title>
        <authorList>
            <consortium name="The Broad Institute Genomics Platform"/>
            <consortium name="The Broad Institute Genome Sequencing Center for Infectious Disease"/>
            <person name="Wu L."/>
            <person name="Ma J."/>
        </authorList>
    </citation>
    <scope>NUCLEOTIDE SEQUENCE [LARGE SCALE GENOMIC DNA]</scope>
    <source>
        <strain evidence="2 3">JCM 15395</strain>
    </source>
</reference>
<sequence length="64" mass="7378">MENENQSLSKKDILDQSRRSGMSYNEAKEFIARTTGGHGTEIYSDTDAEHVKRKNRESMNNRKS</sequence>
<evidence type="ECO:0000313" key="2">
    <source>
        <dbReference type="EMBL" id="GAA0590919.1"/>
    </source>
</evidence>
<gene>
    <name evidence="2" type="ORF">GCM10009001_03660</name>
</gene>
<dbReference type="EMBL" id="BAAADS010000001">
    <property type="protein sequence ID" value="GAA0590919.1"/>
    <property type="molecule type" value="Genomic_DNA"/>
</dbReference>
<keyword evidence="3" id="KW-1185">Reference proteome</keyword>
<name>A0ABN1FHJ3_9BACI</name>
<evidence type="ECO:0000256" key="1">
    <source>
        <dbReference type="SAM" id="MobiDB-lite"/>
    </source>
</evidence>
<feature type="region of interest" description="Disordered" evidence="1">
    <location>
        <begin position="1"/>
        <end position="21"/>
    </location>
</feature>
<evidence type="ECO:0000313" key="3">
    <source>
        <dbReference type="Proteomes" id="UP001500866"/>
    </source>
</evidence>
<dbReference type="Proteomes" id="UP001500866">
    <property type="component" value="Unassembled WGS sequence"/>
</dbReference>
<proteinExistence type="predicted"/>
<comment type="caution">
    <text evidence="2">The sequence shown here is derived from an EMBL/GenBank/DDBJ whole genome shotgun (WGS) entry which is preliminary data.</text>
</comment>
<feature type="compositionally biased region" description="Basic and acidic residues" evidence="1">
    <location>
        <begin position="9"/>
        <end position="18"/>
    </location>
</feature>
<organism evidence="2 3">
    <name type="scientific">Virgibacillus siamensis</name>
    <dbReference type="NCBI Taxonomy" id="480071"/>
    <lineage>
        <taxon>Bacteria</taxon>
        <taxon>Bacillati</taxon>
        <taxon>Bacillota</taxon>
        <taxon>Bacilli</taxon>
        <taxon>Bacillales</taxon>
        <taxon>Bacillaceae</taxon>
        <taxon>Virgibacillus</taxon>
    </lineage>
</organism>